<protein>
    <recommendedName>
        <fullName evidence="2">SCP domain-containing protein</fullName>
    </recommendedName>
</protein>
<feature type="chain" id="PRO_5012684934" description="SCP domain-containing protein" evidence="1">
    <location>
        <begin position="25"/>
        <end position="480"/>
    </location>
</feature>
<dbReference type="Pfam" id="PF00188">
    <property type="entry name" value="CAP"/>
    <property type="match status" value="1"/>
</dbReference>
<keyword evidence="1" id="KW-0732">Signal</keyword>
<name>A0A1T4V7M1_9FIRM</name>
<evidence type="ECO:0000259" key="2">
    <source>
        <dbReference type="Pfam" id="PF00188"/>
    </source>
</evidence>
<feature type="signal peptide" evidence="1">
    <location>
        <begin position="1"/>
        <end position="24"/>
    </location>
</feature>
<dbReference type="RefSeq" id="WP_078765200.1">
    <property type="nucleotide sequence ID" value="NZ_FUXZ01000003.1"/>
</dbReference>
<feature type="domain" description="SCP" evidence="2">
    <location>
        <begin position="342"/>
        <end position="440"/>
    </location>
</feature>
<evidence type="ECO:0000313" key="4">
    <source>
        <dbReference type="Proteomes" id="UP000190814"/>
    </source>
</evidence>
<sequence length="480" mass="55423">MKKFLSVLLITIITILSFPVTEYADENSNIYVTKPGTSYKDYGYDVSISIDDGSAGIDIIKYRPGDAFNETLDYATFYFSTKKRYISNILINGTSVYSCNLSYLEVEKGNHKKIKAKDLNLNTGDQLNLNYDSDSKEYKGSIKCFKVKANNRKIDISIKTSKAMIQVTNVTRDINKVVVPTSKTNYFTTPKWKTKGKYKNYSKKSKYTGTYCLFTWKKAKLNKLGKSAGVKFKGYEVYRRENAKYWYENGKKKYAWTKVKTVKKKNNSYKLLQAINGSKVRLKVRAYGLDKNNNIVYGSFSKICKKSIFSSHWSVPKITYYMKNFSKHTYFLDKFASEDAFNYQNKIRQKYGKKELIWSDVIYALSVKRSKRKNGLTHEYLTDDIVIIENQFKNKYNNAVVDDFLGRSENASSVCEDIYFVVDFWMESKGHRNNILSNMTYGAISMGENYISYANFSSADSMKALNYIAGINIKTIEAEW</sequence>
<dbReference type="STRING" id="39495.SAMN02745111_00305"/>
<organism evidence="3 4">
    <name type="scientific">Eubacterium uniforme</name>
    <dbReference type="NCBI Taxonomy" id="39495"/>
    <lineage>
        <taxon>Bacteria</taxon>
        <taxon>Bacillati</taxon>
        <taxon>Bacillota</taxon>
        <taxon>Clostridia</taxon>
        <taxon>Eubacteriales</taxon>
        <taxon>Eubacteriaceae</taxon>
        <taxon>Eubacterium</taxon>
    </lineage>
</organism>
<dbReference type="Gene3D" id="3.40.33.10">
    <property type="entry name" value="CAP"/>
    <property type="match status" value="1"/>
</dbReference>
<dbReference type="InterPro" id="IPR035940">
    <property type="entry name" value="CAP_sf"/>
</dbReference>
<dbReference type="AlphaFoldDB" id="A0A1T4V7M1"/>
<dbReference type="EMBL" id="FUXZ01000003">
    <property type="protein sequence ID" value="SKA60939.1"/>
    <property type="molecule type" value="Genomic_DNA"/>
</dbReference>
<reference evidence="3 4" key="1">
    <citation type="submission" date="2017-02" db="EMBL/GenBank/DDBJ databases">
        <authorList>
            <person name="Peterson S.W."/>
        </authorList>
    </citation>
    <scope>NUCLEOTIDE SEQUENCE [LARGE SCALE GENOMIC DNA]</scope>
    <source>
        <strain evidence="3 4">ATCC 35992</strain>
    </source>
</reference>
<dbReference type="OrthoDB" id="9783944at2"/>
<evidence type="ECO:0000313" key="3">
    <source>
        <dbReference type="EMBL" id="SKA60939.1"/>
    </source>
</evidence>
<evidence type="ECO:0000256" key="1">
    <source>
        <dbReference type="SAM" id="SignalP"/>
    </source>
</evidence>
<gene>
    <name evidence="3" type="ORF">SAMN02745111_00305</name>
</gene>
<keyword evidence="4" id="KW-1185">Reference proteome</keyword>
<proteinExistence type="predicted"/>
<dbReference type="Proteomes" id="UP000190814">
    <property type="component" value="Unassembled WGS sequence"/>
</dbReference>
<accession>A0A1T4V7M1</accession>
<dbReference type="InterPro" id="IPR014044">
    <property type="entry name" value="CAP_dom"/>
</dbReference>